<keyword evidence="1" id="KW-0732">Signal</keyword>
<feature type="signal peptide" evidence="1">
    <location>
        <begin position="1"/>
        <end position="23"/>
    </location>
</feature>
<protein>
    <recommendedName>
        <fullName evidence="4">Secreted protein</fullName>
    </recommendedName>
</protein>
<evidence type="ECO:0008006" key="4">
    <source>
        <dbReference type="Google" id="ProtNLM"/>
    </source>
</evidence>
<gene>
    <name evidence="2" type="ORF">B0T11DRAFT_302576</name>
</gene>
<dbReference type="EMBL" id="JAGPXD010000007">
    <property type="protein sequence ID" value="KAH7347351.1"/>
    <property type="molecule type" value="Genomic_DNA"/>
</dbReference>
<dbReference type="Proteomes" id="UP000813385">
    <property type="component" value="Unassembled WGS sequence"/>
</dbReference>
<keyword evidence="3" id="KW-1185">Reference proteome</keyword>
<dbReference type="PROSITE" id="PS51257">
    <property type="entry name" value="PROKAR_LIPOPROTEIN"/>
    <property type="match status" value="1"/>
</dbReference>
<proteinExistence type="predicted"/>
<feature type="chain" id="PRO_5035467495" description="Secreted protein" evidence="1">
    <location>
        <begin position="24"/>
        <end position="131"/>
    </location>
</feature>
<evidence type="ECO:0000256" key="1">
    <source>
        <dbReference type="SAM" id="SignalP"/>
    </source>
</evidence>
<organism evidence="2 3">
    <name type="scientific">Plectosphaerella cucumerina</name>
    <dbReference type="NCBI Taxonomy" id="40658"/>
    <lineage>
        <taxon>Eukaryota</taxon>
        <taxon>Fungi</taxon>
        <taxon>Dikarya</taxon>
        <taxon>Ascomycota</taxon>
        <taxon>Pezizomycotina</taxon>
        <taxon>Sordariomycetes</taxon>
        <taxon>Hypocreomycetidae</taxon>
        <taxon>Glomerellales</taxon>
        <taxon>Plectosphaerellaceae</taxon>
        <taxon>Plectosphaerella</taxon>
    </lineage>
</organism>
<name>A0A8K0T4E0_9PEZI</name>
<evidence type="ECO:0000313" key="2">
    <source>
        <dbReference type="EMBL" id="KAH7347351.1"/>
    </source>
</evidence>
<dbReference type="AlphaFoldDB" id="A0A8K0T4E0"/>
<dbReference type="OrthoDB" id="3873024at2759"/>
<reference evidence="2" key="1">
    <citation type="journal article" date="2021" name="Nat. Commun.">
        <title>Genetic determinants of endophytism in the Arabidopsis root mycobiome.</title>
        <authorList>
            <person name="Mesny F."/>
            <person name="Miyauchi S."/>
            <person name="Thiergart T."/>
            <person name="Pickel B."/>
            <person name="Atanasova L."/>
            <person name="Karlsson M."/>
            <person name="Huettel B."/>
            <person name="Barry K.W."/>
            <person name="Haridas S."/>
            <person name="Chen C."/>
            <person name="Bauer D."/>
            <person name="Andreopoulos W."/>
            <person name="Pangilinan J."/>
            <person name="LaButti K."/>
            <person name="Riley R."/>
            <person name="Lipzen A."/>
            <person name="Clum A."/>
            <person name="Drula E."/>
            <person name="Henrissat B."/>
            <person name="Kohler A."/>
            <person name="Grigoriev I.V."/>
            <person name="Martin F.M."/>
            <person name="Hacquard S."/>
        </authorList>
    </citation>
    <scope>NUCLEOTIDE SEQUENCE</scope>
    <source>
        <strain evidence="2">MPI-CAGE-AT-0016</strain>
    </source>
</reference>
<sequence>MRLSLSLPGLAAIACLLLDVAYAAHSNAAYHDACACHNGGEYNWRMTPWANEGDVVYNTASGRCQSNPLGGNFLEGGDMNQMCKLGMLLGGGHFVGLGEKESGGNGRKVAARGVLTRALPDQVTLQSVNVK</sequence>
<comment type="caution">
    <text evidence="2">The sequence shown here is derived from an EMBL/GenBank/DDBJ whole genome shotgun (WGS) entry which is preliminary data.</text>
</comment>
<evidence type="ECO:0000313" key="3">
    <source>
        <dbReference type="Proteomes" id="UP000813385"/>
    </source>
</evidence>
<accession>A0A8K0T4E0</accession>